<feature type="domain" description="Fumarylacetoacetase-like C-terminal" evidence="3">
    <location>
        <begin position="88"/>
        <end position="320"/>
    </location>
</feature>
<evidence type="ECO:0000256" key="2">
    <source>
        <dbReference type="ARBA" id="ARBA00022723"/>
    </source>
</evidence>
<comment type="similarity">
    <text evidence="1">Belongs to the FAH family.</text>
</comment>
<dbReference type="InterPro" id="IPR036663">
    <property type="entry name" value="Fumarylacetoacetase_C_sf"/>
</dbReference>
<organism evidence="4 5">
    <name type="scientific">Microbacterium pumilum</name>
    <dbReference type="NCBI Taxonomy" id="344165"/>
    <lineage>
        <taxon>Bacteria</taxon>
        <taxon>Bacillati</taxon>
        <taxon>Actinomycetota</taxon>
        <taxon>Actinomycetes</taxon>
        <taxon>Micrococcales</taxon>
        <taxon>Microbacteriaceae</taxon>
        <taxon>Microbacterium</taxon>
    </lineage>
</organism>
<dbReference type="SUPFAM" id="SSF56529">
    <property type="entry name" value="FAH"/>
    <property type="match status" value="1"/>
</dbReference>
<gene>
    <name evidence="4" type="ORF">GCM10009777_36780</name>
</gene>
<name>A0ABP5EH70_9MICO</name>
<dbReference type="InterPro" id="IPR051121">
    <property type="entry name" value="FAH"/>
</dbReference>
<evidence type="ECO:0000313" key="5">
    <source>
        <dbReference type="Proteomes" id="UP001500326"/>
    </source>
</evidence>
<sequence length="339" mass="36667">MPGTVDPFSIATFERDGQSIPVVVAGGRAHDLRTVLPDLIRTTDLFSQWDANLDEIARYLADHPVGDDAGIDPSALRPLPPVQPVGAVIAAGANYREHVLQLSVAHKLGRSDATDEELRVEAAQEIDERARVGHPYVWAGLSSAVSGARDDIHLPEVGENVDWELELGVVISRPGFGISLEEAGDYIAGYTICNDLSIRSLIPRRDVAMMGTDWFRSKNAPGFYPTGPYLTPARFIDDVSELRIQLWVNGEIKQDATVDDLLFDVPQLISYVSAHVPLEAGDMLITGSPAGNGSHFGRFLQAGDIVEATITGLGTQRNAVIGRTGQLPPWYAQGNRTAP</sequence>
<protein>
    <submittedName>
        <fullName evidence="4">Fumarylacetoacetate hydrolase family protein</fullName>
    </submittedName>
</protein>
<evidence type="ECO:0000259" key="3">
    <source>
        <dbReference type="Pfam" id="PF01557"/>
    </source>
</evidence>
<proteinExistence type="inferred from homology"/>
<keyword evidence="2" id="KW-0479">Metal-binding</keyword>
<accession>A0ABP5EH70</accession>
<dbReference type="EMBL" id="BAAAOH010000001">
    <property type="protein sequence ID" value="GAA1996532.1"/>
    <property type="molecule type" value="Genomic_DNA"/>
</dbReference>
<comment type="caution">
    <text evidence="4">The sequence shown here is derived from an EMBL/GenBank/DDBJ whole genome shotgun (WGS) entry which is preliminary data.</text>
</comment>
<dbReference type="PANTHER" id="PTHR42796">
    <property type="entry name" value="FUMARYLACETOACETATE HYDROLASE DOMAIN-CONTAINING PROTEIN 2A-RELATED"/>
    <property type="match status" value="1"/>
</dbReference>
<dbReference type="RefSeq" id="WP_344065754.1">
    <property type="nucleotide sequence ID" value="NZ_BAAAOH010000001.1"/>
</dbReference>
<dbReference type="Pfam" id="PF01557">
    <property type="entry name" value="FAA_hydrolase"/>
    <property type="match status" value="1"/>
</dbReference>
<dbReference type="Proteomes" id="UP001500326">
    <property type="component" value="Unassembled WGS sequence"/>
</dbReference>
<evidence type="ECO:0000313" key="4">
    <source>
        <dbReference type="EMBL" id="GAA1996532.1"/>
    </source>
</evidence>
<keyword evidence="4" id="KW-0378">Hydrolase</keyword>
<reference evidence="5" key="1">
    <citation type="journal article" date="2019" name="Int. J. Syst. Evol. Microbiol.">
        <title>The Global Catalogue of Microorganisms (GCM) 10K type strain sequencing project: providing services to taxonomists for standard genome sequencing and annotation.</title>
        <authorList>
            <consortium name="The Broad Institute Genomics Platform"/>
            <consortium name="The Broad Institute Genome Sequencing Center for Infectious Disease"/>
            <person name="Wu L."/>
            <person name="Ma J."/>
        </authorList>
    </citation>
    <scope>NUCLEOTIDE SEQUENCE [LARGE SCALE GENOMIC DNA]</scope>
    <source>
        <strain evidence="5">JCM 14902</strain>
    </source>
</reference>
<dbReference type="GO" id="GO:0016787">
    <property type="term" value="F:hydrolase activity"/>
    <property type="evidence" value="ECO:0007669"/>
    <property type="project" value="UniProtKB-KW"/>
</dbReference>
<dbReference type="InterPro" id="IPR011234">
    <property type="entry name" value="Fumarylacetoacetase-like_C"/>
</dbReference>
<dbReference type="PANTHER" id="PTHR42796:SF4">
    <property type="entry name" value="FUMARYLACETOACETATE HYDROLASE DOMAIN-CONTAINING PROTEIN 2A"/>
    <property type="match status" value="1"/>
</dbReference>
<keyword evidence="5" id="KW-1185">Reference proteome</keyword>
<dbReference type="Gene3D" id="3.90.850.10">
    <property type="entry name" value="Fumarylacetoacetase-like, C-terminal domain"/>
    <property type="match status" value="1"/>
</dbReference>
<evidence type="ECO:0000256" key="1">
    <source>
        <dbReference type="ARBA" id="ARBA00010211"/>
    </source>
</evidence>